<feature type="non-terminal residue" evidence="1">
    <location>
        <position position="1"/>
    </location>
</feature>
<dbReference type="Proteomes" id="UP000601435">
    <property type="component" value="Unassembled WGS sequence"/>
</dbReference>
<dbReference type="OrthoDB" id="10288331at2759"/>
<accession>A0A812QI06</accession>
<organism evidence="1 2">
    <name type="scientific">Symbiodinium necroappetens</name>
    <dbReference type="NCBI Taxonomy" id="1628268"/>
    <lineage>
        <taxon>Eukaryota</taxon>
        <taxon>Sar</taxon>
        <taxon>Alveolata</taxon>
        <taxon>Dinophyceae</taxon>
        <taxon>Suessiales</taxon>
        <taxon>Symbiodiniaceae</taxon>
        <taxon>Symbiodinium</taxon>
    </lineage>
</organism>
<sequence>FGGRETDTSSCLAFAPQSRRSRKTRSDWQVSNKDDFIKLEPYAEYQGVVSGECVGVPLCCNFRRSESAKGADVQAGRTKEFTKIHGYAFYTSELAIEKCLTVTYKMPSLIDARWGPVRDQSRDLTGQCRVGSCGSEAAASHVRSGRLPAVVPVLRGAEDGSVAAFCLHNEASEDWKISRGRGAVAGQVVRGVANDPDDRAMGFVSSSSIESTDTLRDQVHTIWVTGSPSYVRADTLTSCIQAAPEAIVHTPQCCGSRERFPFTPNQGPSESGIIMPADGELALFYHNRLPCLLAALGASGRPRSHSLLCVLWTLALVPEGVWASAGPKRIAKLVTSLSECLQKGTCSGPLAAGLVGKLTVVCPWVLDRAGQALLKPCTDSSTRSSTEVAMSPALRVSFALLVELRPALKPGFLPSISPEDWPPLRRRLHHYAWRSAVCKQVDGRQTALQKLRESTNGWGAIYMNPSGSRCSFRAQVPETVLCQCFSSRDYIYWLESMAQLISIVVPMCFEEIFQRRATSAVSAWSPRSKKLGPTFYDYKKLRR</sequence>
<keyword evidence="2" id="KW-1185">Reference proteome</keyword>
<dbReference type="AlphaFoldDB" id="A0A812QI06"/>
<evidence type="ECO:0000313" key="2">
    <source>
        <dbReference type="Proteomes" id="UP000601435"/>
    </source>
</evidence>
<comment type="caution">
    <text evidence="1">The sequence shown here is derived from an EMBL/GenBank/DDBJ whole genome shotgun (WGS) entry which is preliminary data.</text>
</comment>
<reference evidence="1" key="1">
    <citation type="submission" date="2021-02" db="EMBL/GenBank/DDBJ databases">
        <authorList>
            <person name="Dougan E. K."/>
            <person name="Rhodes N."/>
            <person name="Thang M."/>
            <person name="Chan C."/>
        </authorList>
    </citation>
    <scope>NUCLEOTIDE SEQUENCE</scope>
</reference>
<proteinExistence type="predicted"/>
<feature type="non-terminal residue" evidence="1">
    <location>
        <position position="543"/>
    </location>
</feature>
<name>A0A812QI06_9DINO</name>
<gene>
    <name evidence="1" type="ORF">SNEC2469_LOCUS10580</name>
</gene>
<evidence type="ECO:0000313" key="1">
    <source>
        <dbReference type="EMBL" id="CAE7389533.1"/>
    </source>
</evidence>
<dbReference type="EMBL" id="CAJNJA010016841">
    <property type="protein sequence ID" value="CAE7389533.1"/>
    <property type="molecule type" value="Genomic_DNA"/>
</dbReference>
<protein>
    <submittedName>
        <fullName evidence="1">Uncharacterized protein</fullName>
    </submittedName>
</protein>